<protein>
    <submittedName>
        <fullName evidence="1">Uncharacterized protein</fullName>
    </submittedName>
</protein>
<evidence type="ECO:0000313" key="1">
    <source>
        <dbReference type="EMBL" id="OGZ35607.1"/>
    </source>
</evidence>
<evidence type="ECO:0000313" key="2">
    <source>
        <dbReference type="Proteomes" id="UP000176974"/>
    </source>
</evidence>
<organism evidence="1 2">
    <name type="scientific">Candidatus Portnoybacteria bacterium RIFCSPHIGHO2_01_FULL_40_12b</name>
    <dbReference type="NCBI Taxonomy" id="1801994"/>
    <lineage>
        <taxon>Bacteria</taxon>
        <taxon>Candidatus Portnoyibacteriota</taxon>
    </lineage>
</organism>
<dbReference type="EMBL" id="MHMY01000009">
    <property type="protein sequence ID" value="OGZ35607.1"/>
    <property type="molecule type" value="Genomic_DNA"/>
</dbReference>
<dbReference type="AlphaFoldDB" id="A0A1G2FCM3"/>
<name>A0A1G2FCM3_9BACT</name>
<sequence length="77" mass="8839">MKKYKVSLALKIPANFEIEINTSTKKKALEKALEKYHNGKFNEKDITDPDWGNIELDINENSNIDDIGNGIFIEEIK</sequence>
<dbReference type="Proteomes" id="UP000176974">
    <property type="component" value="Unassembled WGS sequence"/>
</dbReference>
<proteinExistence type="predicted"/>
<reference evidence="1 2" key="1">
    <citation type="journal article" date="2016" name="Nat. Commun.">
        <title>Thousands of microbial genomes shed light on interconnected biogeochemical processes in an aquifer system.</title>
        <authorList>
            <person name="Anantharaman K."/>
            <person name="Brown C.T."/>
            <person name="Hug L.A."/>
            <person name="Sharon I."/>
            <person name="Castelle C.J."/>
            <person name="Probst A.J."/>
            <person name="Thomas B.C."/>
            <person name="Singh A."/>
            <person name="Wilkins M.J."/>
            <person name="Karaoz U."/>
            <person name="Brodie E.L."/>
            <person name="Williams K.H."/>
            <person name="Hubbard S.S."/>
            <person name="Banfield J.F."/>
        </authorList>
    </citation>
    <scope>NUCLEOTIDE SEQUENCE [LARGE SCALE GENOMIC DNA]</scope>
</reference>
<comment type="caution">
    <text evidence="1">The sequence shown here is derived from an EMBL/GenBank/DDBJ whole genome shotgun (WGS) entry which is preliminary data.</text>
</comment>
<gene>
    <name evidence="1" type="ORF">A2815_02000</name>
</gene>
<accession>A0A1G2FCM3</accession>